<feature type="region of interest" description="Disordered" evidence="1">
    <location>
        <begin position="34"/>
        <end position="57"/>
    </location>
</feature>
<dbReference type="AlphaFoldDB" id="A0A2T8JEV4"/>
<proteinExistence type="predicted"/>
<evidence type="ECO:0000313" key="2">
    <source>
        <dbReference type="EMBL" id="PVH48454.1"/>
    </source>
</evidence>
<sequence>MPLAFPPPSRDVTSLPLCAAAVLCSQVEDFKSGSATKMSQSSSSSGEVGTLPRSGNCNMAEMGVEETAASVVSGTGTNQDAAASLIAKAITLLTPDVRAQAEDPKRKASSKDPGWKYGFWPEIGKKDKIQCIFCGKQPHGGVLRFKMHLAGGYPVV</sequence>
<dbReference type="EMBL" id="CM008049">
    <property type="protein sequence ID" value="PVH48454.1"/>
    <property type="molecule type" value="Genomic_DNA"/>
</dbReference>
<accession>A0A2T8JEV4</accession>
<evidence type="ECO:0008006" key="3">
    <source>
        <dbReference type="Google" id="ProtNLM"/>
    </source>
</evidence>
<feature type="compositionally biased region" description="Low complexity" evidence="1">
    <location>
        <begin position="34"/>
        <end position="45"/>
    </location>
</feature>
<dbReference type="Proteomes" id="UP000243499">
    <property type="component" value="Chromosome 4"/>
</dbReference>
<dbReference type="Gramene" id="PVH48454">
    <property type="protein sequence ID" value="PVH48454"/>
    <property type="gene ID" value="PAHAL_4G333000"/>
</dbReference>
<evidence type="ECO:0000256" key="1">
    <source>
        <dbReference type="SAM" id="MobiDB-lite"/>
    </source>
</evidence>
<protein>
    <recommendedName>
        <fullName evidence="3">BED-type domain-containing protein</fullName>
    </recommendedName>
</protein>
<gene>
    <name evidence="2" type="ORF">PAHAL_4G333000</name>
</gene>
<name>A0A2T8JEV4_9POAL</name>
<reference evidence="2" key="1">
    <citation type="submission" date="2018-04" db="EMBL/GenBank/DDBJ databases">
        <title>WGS assembly of Panicum hallii.</title>
        <authorList>
            <person name="Lovell J."/>
            <person name="Jenkins J."/>
            <person name="Lowry D."/>
            <person name="Mamidi S."/>
            <person name="Sreedasyam A."/>
            <person name="Weng X."/>
            <person name="Barry K."/>
            <person name="Bonette J."/>
            <person name="Campitelli B."/>
            <person name="Daum C."/>
            <person name="Gordon S."/>
            <person name="Gould B."/>
            <person name="Lipzen A."/>
            <person name="Macqueen A."/>
            <person name="Palacio-Mejia J."/>
            <person name="Plott C."/>
            <person name="Shakirov E."/>
            <person name="Shu S."/>
            <person name="Yoshinaga Y."/>
            <person name="Zane M."/>
            <person name="Rokhsar D."/>
            <person name="Grimwood J."/>
            <person name="Schmutz J."/>
            <person name="Juenger T."/>
        </authorList>
    </citation>
    <scope>NUCLEOTIDE SEQUENCE [LARGE SCALE GENOMIC DNA]</scope>
    <source>
        <strain evidence="2">FIL2</strain>
    </source>
</reference>
<organism evidence="2">
    <name type="scientific">Panicum hallii</name>
    <dbReference type="NCBI Taxonomy" id="206008"/>
    <lineage>
        <taxon>Eukaryota</taxon>
        <taxon>Viridiplantae</taxon>
        <taxon>Streptophyta</taxon>
        <taxon>Embryophyta</taxon>
        <taxon>Tracheophyta</taxon>
        <taxon>Spermatophyta</taxon>
        <taxon>Magnoliopsida</taxon>
        <taxon>Liliopsida</taxon>
        <taxon>Poales</taxon>
        <taxon>Poaceae</taxon>
        <taxon>PACMAD clade</taxon>
        <taxon>Panicoideae</taxon>
        <taxon>Panicodae</taxon>
        <taxon>Paniceae</taxon>
        <taxon>Panicinae</taxon>
        <taxon>Panicum</taxon>
        <taxon>Panicum sect. Panicum</taxon>
    </lineage>
</organism>